<evidence type="ECO:0000313" key="2">
    <source>
        <dbReference type="EMBL" id="MXU90061.1"/>
    </source>
</evidence>
<keyword evidence="1" id="KW-0472">Membrane</keyword>
<organism evidence="2">
    <name type="scientific">Ixodes ricinus</name>
    <name type="common">Common tick</name>
    <name type="synonym">Acarus ricinus</name>
    <dbReference type="NCBI Taxonomy" id="34613"/>
    <lineage>
        <taxon>Eukaryota</taxon>
        <taxon>Metazoa</taxon>
        <taxon>Ecdysozoa</taxon>
        <taxon>Arthropoda</taxon>
        <taxon>Chelicerata</taxon>
        <taxon>Arachnida</taxon>
        <taxon>Acari</taxon>
        <taxon>Parasitiformes</taxon>
        <taxon>Ixodida</taxon>
        <taxon>Ixodoidea</taxon>
        <taxon>Ixodidae</taxon>
        <taxon>Ixodinae</taxon>
        <taxon>Ixodes</taxon>
    </lineage>
</organism>
<feature type="transmembrane region" description="Helical" evidence="1">
    <location>
        <begin position="6"/>
        <end position="26"/>
    </location>
</feature>
<reference evidence="2" key="1">
    <citation type="submission" date="2019-12" db="EMBL/GenBank/DDBJ databases">
        <title>An insight into the sialome of adult female Ixodes ricinus ticks feeding for 6 days.</title>
        <authorList>
            <person name="Perner J."/>
            <person name="Ribeiro J.M.C."/>
        </authorList>
    </citation>
    <scope>NUCLEOTIDE SEQUENCE</scope>
    <source>
        <strain evidence="2">Semi-engorged</strain>
        <tissue evidence="2">Salivary glands</tissue>
    </source>
</reference>
<dbReference type="AlphaFoldDB" id="A0A6B0UKH8"/>
<proteinExistence type="predicted"/>
<evidence type="ECO:0000256" key="1">
    <source>
        <dbReference type="SAM" id="Phobius"/>
    </source>
</evidence>
<name>A0A6B0UKH8_IXORI</name>
<keyword evidence="1" id="KW-0812">Transmembrane</keyword>
<accession>A0A6B0UKH8</accession>
<sequence length="112" mass="12952">MDCFIFWYMTTSLGVPWSLSWSLRLSRCRQSLHTRKEVSGDGPATLLLGVLKAVRFISFLARAKSKNWEHTWHMMPPQSLQWCLLRDRLKGLAHPGHSFTSPSWIQGTMDFS</sequence>
<dbReference type="EMBL" id="GIFC01007978">
    <property type="protein sequence ID" value="MXU90061.1"/>
    <property type="molecule type" value="Transcribed_RNA"/>
</dbReference>
<protein>
    <submittedName>
        <fullName evidence="2">Putative secreted protein</fullName>
    </submittedName>
</protein>
<keyword evidence="1" id="KW-1133">Transmembrane helix</keyword>